<accession>A0A7J9SMU8</accession>
<comment type="caution">
    <text evidence="3">The sequence shown here is derived from an EMBL/GenBank/DDBJ whole genome shotgun (WGS) entry which is preliminary data.</text>
</comment>
<dbReference type="InterPro" id="IPR004013">
    <property type="entry name" value="PHP_dom"/>
</dbReference>
<dbReference type="SMART" id="SM00481">
    <property type="entry name" value="POLIIIAc"/>
    <property type="match status" value="1"/>
</dbReference>
<evidence type="ECO:0000313" key="3">
    <source>
        <dbReference type="EMBL" id="MBB6647479.1"/>
    </source>
</evidence>
<dbReference type="RefSeq" id="WP_185193849.1">
    <property type="nucleotide sequence ID" value="NZ_JACKXD010000005.1"/>
</dbReference>
<dbReference type="AlphaFoldDB" id="A0A7J9SMU8"/>
<name>A0A7J9SMU8_9EURY</name>
<feature type="compositionally biased region" description="Basic and acidic residues" evidence="1">
    <location>
        <begin position="268"/>
        <end position="282"/>
    </location>
</feature>
<dbReference type="Gene3D" id="1.10.150.650">
    <property type="match status" value="1"/>
</dbReference>
<dbReference type="Pfam" id="PF02811">
    <property type="entry name" value="PHP"/>
    <property type="match status" value="1"/>
</dbReference>
<dbReference type="PANTHER" id="PTHR42924">
    <property type="entry name" value="EXONUCLEASE"/>
    <property type="match status" value="1"/>
</dbReference>
<dbReference type="Gene3D" id="3.20.20.140">
    <property type="entry name" value="Metal-dependent hydrolases"/>
    <property type="match status" value="1"/>
</dbReference>
<protein>
    <submittedName>
        <fullName evidence="3">PHP domain-containing protein</fullName>
    </submittedName>
</protein>
<dbReference type="SUPFAM" id="SSF89550">
    <property type="entry name" value="PHP domain-like"/>
    <property type="match status" value="1"/>
</dbReference>
<proteinExistence type="predicted"/>
<gene>
    <name evidence="3" type="ORF">H5V44_14495</name>
</gene>
<feature type="region of interest" description="Disordered" evidence="1">
    <location>
        <begin position="242"/>
        <end position="282"/>
    </location>
</feature>
<dbReference type="GO" id="GO:0004534">
    <property type="term" value="F:5'-3' RNA exonuclease activity"/>
    <property type="evidence" value="ECO:0007669"/>
    <property type="project" value="TreeGrafter"/>
</dbReference>
<evidence type="ECO:0000313" key="4">
    <source>
        <dbReference type="Proteomes" id="UP000546257"/>
    </source>
</evidence>
<reference evidence="3 4" key="1">
    <citation type="submission" date="2020-08" db="EMBL/GenBank/DDBJ databases">
        <authorList>
            <person name="Seo M.-J."/>
        </authorList>
    </citation>
    <scope>NUCLEOTIDE SEQUENCE [LARGE SCALE GENOMIC DNA]</scope>
    <source>
        <strain evidence="3 4">MBLA0160</strain>
    </source>
</reference>
<feature type="domain" description="Polymerase/histidinol phosphatase N-terminal" evidence="2">
    <location>
        <begin position="15"/>
        <end position="79"/>
    </location>
</feature>
<sequence>MSHDVSGRDDDGPAADLHIHTTASDGVLTVPELPDAARAAGIDVVAVTDHDRIHPELDAPTQEVDGVTVIRGIELRVDAGTQRLDLLGYGVTETDALGTMVDRIQRNRKERAAEILARVEDHVGVAVDAEIRTGIGRPGIARAIADSDAPYDYDGAFEHLIGADCPCYVPREIPTFADGADALRESCAVVGLAHPFRYPDVGAALDCARDLDAVERYYPYNGRDADRADPERVDEVAAESNLLRTGGSDAHDRTLGVAGPPASAFDSFADRLETDPSRSRLR</sequence>
<evidence type="ECO:0000256" key="1">
    <source>
        <dbReference type="SAM" id="MobiDB-lite"/>
    </source>
</evidence>
<dbReference type="InterPro" id="IPR016195">
    <property type="entry name" value="Pol/histidinol_Pase-like"/>
</dbReference>
<keyword evidence="4" id="KW-1185">Reference proteome</keyword>
<dbReference type="Proteomes" id="UP000546257">
    <property type="component" value="Unassembled WGS sequence"/>
</dbReference>
<dbReference type="InterPro" id="IPR052018">
    <property type="entry name" value="PHP_domain"/>
</dbReference>
<organism evidence="3 4">
    <name type="scientific">Halobellus ruber</name>
    <dbReference type="NCBI Taxonomy" id="2761102"/>
    <lineage>
        <taxon>Archaea</taxon>
        <taxon>Methanobacteriati</taxon>
        <taxon>Methanobacteriota</taxon>
        <taxon>Stenosarchaea group</taxon>
        <taxon>Halobacteria</taxon>
        <taxon>Halobacteriales</taxon>
        <taxon>Haloferacaceae</taxon>
        <taxon>Halobellus</taxon>
    </lineage>
</organism>
<dbReference type="GO" id="GO:0035312">
    <property type="term" value="F:5'-3' DNA exonuclease activity"/>
    <property type="evidence" value="ECO:0007669"/>
    <property type="project" value="TreeGrafter"/>
</dbReference>
<dbReference type="PANTHER" id="PTHR42924:SF18">
    <property type="entry name" value="POLYMERASE_HISTIDINOL PHOSPHATASE N-TERMINAL DOMAIN-CONTAINING PROTEIN"/>
    <property type="match status" value="1"/>
</dbReference>
<dbReference type="InterPro" id="IPR003141">
    <property type="entry name" value="Pol/His_phosphatase_N"/>
</dbReference>
<dbReference type="EMBL" id="JACKXD010000005">
    <property type="protein sequence ID" value="MBB6647479.1"/>
    <property type="molecule type" value="Genomic_DNA"/>
</dbReference>
<evidence type="ECO:0000259" key="2">
    <source>
        <dbReference type="SMART" id="SM00481"/>
    </source>
</evidence>